<accession>A0A212K2D6</accession>
<dbReference type="SUPFAM" id="SSF53901">
    <property type="entry name" value="Thiolase-like"/>
    <property type="match status" value="1"/>
</dbReference>
<dbReference type="InterPro" id="IPR010894">
    <property type="entry name" value="SpoVAD"/>
</dbReference>
<organism evidence="1">
    <name type="scientific">uncultured Eubacteriales bacterium</name>
    <dbReference type="NCBI Taxonomy" id="172733"/>
    <lineage>
        <taxon>Bacteria</taxon>
        <taxon>Bacillati</taxon>
        <taxon>Bacillota</taxon>
        <taxon>Clostridia</taxon>
        <taxon>Eubacteriales</taxon>
        <taxon>environmental samples</taxon>
    </lineage>
</organism>
<sequence>MRMERERMTTKKLGKQTVALGIPPSIAGFANVVGKKEGDGPLAGSFDHIEQDDSFGEKSWEKAESAMQKMSLSSALDKAKQPASKMDFLFGGDLLNQCIGTGFAVRGLDIPFYGIYGACSSMAEGLSLAALMLDGGFGEWTAAVTSSHFCSAERQYRTPLEYGGQRTPTAQWTVTGSGAVVLAREGEGPYVTHVTTGKIVDKGIKDANNMGGAMAPAAYATITAHLEDLNRKPSYYDLIVTGDLGRLGKEIVLDFFHRDGMELGNFDDCGTLIFDLKGQDVHCGGSGCGCSAVVLTGFLLNGMREGRWKNILFCGTGALLSPTSTQQGESIPSICHAVAISTQK</sequence>
<gene>
    <name evidence="1" type="primary">spoVAD</name>
    <name evidence="1" type="ORF">KL86CLO1_12087</name>
</gene>
<evidence type="ECO:0000313" key="1">
    <source>
        <dbReference type="EMBL" id="SBW05871.1"/>
    </source>
</evidence>
<name>A0A212K2D6_9FIRM</name>
<dbReference type="InterPro" id="IPR016039">
    <property type="entry name" value="Thiolase-like"/>
</dbReference>
<dbReference type="PIRSF" id="PIRSF011570">
    <property type="entry name" value="SpoVAD"/>
    <property type="match status" value="1"/>
</dbReference>
<reference evidence="1" key="1">
    <citation type="submission" date="2016-04" db="EMBL/GenBank/DDBJ databases">
        <authorList>
            <person name="Evans L.H."/>
            <person name="Alamgir A."/>
            <person name="Owens N."/>
            <person name="Weber N.D."/>
            <person name="Virtaneva K."/>
            <person name="Barbian K."/>
            <person name="Babar A."/>
            <person name="Rosenke K."/>
        </authorList>
    </citation>
    <scope>NUCLEOTIDE SEQUENCE</scope>
    <source>
        <strain evidence="1">86</strain>
    </source>
</reference>
<dbReference type="InterPro" id="IPR038369">
    <property type="entry name" value="SpoVAD_sf"/>
</dbReference>
<dbReference type="AlphaFoldDB" id="A0A212K2D6"/>
<dbReference type="Gene3D" id="3.40.47.40">
    <property type="entry name" value="Stage V sporulation protein AD"/>
    <property type="match status" value="1"/>
</dbReference>
<dbReference type="GO" id="GO:0016746">
    <property type="term" value="F:acyltransferase activity"/>
    <property type="evidence" value="ECO:0007669"/>
    <property type="project" value="InterPro"/>
</dbReference>
<dbReference type="EMBL" id="FLUN01000001">
    <property type="protein sequence ID" value="SBW05871.1"/>
    <property type="molecule type" value="Genomic_DNA"/>
</dbReference>
<proteinExistence type="predicted"/>
<dbReference type="NCBIfam" id="NF006160">
    <property type="entry name" value="PRK08304.1"/>
    <property type="match status" value="1"/>
</dbReference>
<protein>
    <submittedName>
        <fullName evidence="1">Stage V sporulation protein AD</fullName>
    </submittedName>
</protein>
<dbReference type="Pfam" id="PF07451">
    <property type="entry name" value="SpoVAD"/>
    <property type="match status" value="1"/>
</dbReference>
<dbReference type="NCBIfam" id="TIGR02845">
    <property type="entry name" value="spore_V_AD"/>
    <property type="match status" value="1"/>
</dbReference>